<keyword evidence="1" id="KW-1133">Transmembrane helix</keyword>
<name>A0A0A7G109_9CLOT</name>
<sequence length="451" mass="50968">MKSKIYKICTIISAIIFIFFLGLRCSIKYFDSNNVKETIEYLASDEFEGRLCGSKENDSVADYITKTFEKYKLSKLDNSYKQGFQVNAPFRNDNTPSLTISNSNGEAKSFEYGKDFKEDMLNFNSSSETFSSEDSVNIFPSSISFRKDNKLFLFYVSEEKNFSFRSSFINDSPLSFAVVITKDVYNNMVSSLKNKDTISITLPYSVKKTEVFNVVSKIEGRDKTLKPLILTAHYDHLGKDALGNIYHGALDNASGTSFLIELSKYISSLPKPNRDIIFVALNAEEFGLLGSNDFASRYKDELKGAEVINFDMIGSENYPLTFMSGESLKDKDSTILNDLKTICTDNNLVFNVKFEDSSDHASFINNGFDSLTLSHSDVSKIHTPNDKTDFISETSIDNAFLLIDKYLMENCYGTITKILINPVLHAISFIVFLMLISHPIIKKIDVYKKKS</sequence>
<dbReference type="eggNOG" id="COG2234">
    <property type="taxonomic scope" value="Bacteria"/>
</dbReference>
<accession>A0A0A7G109</accession>
<dbReference type="InterPro" id="IPR007484">
    <property type="entry name" value="Peptidase_M28"/>
</dbReference>
<dbReference type="PANTHER" id="PTHR12147:SF26">
    <property type="entry name" value="PEPTIDASE M28 DOMAIN-CONTAINING PROTEIN"/>
    <property type="match status" value="1"/>
</dbReference>
<dbReference type="AlphaFoldDB" id="A0A0A7G109"/>
<feature type="transmembrane region" description="Helical" evidence="1">
    <location>
        <begin position="5"/>
        <end position="23"/>
    </location>
</feature>
<protein>
    <submittedName>
        <fullName evidence="3">Peptidase M28 family protein</fullName>
    </submittedName>
</protein>
<gene>
    <name evidence="3" type="ORF">U729_1660</name>
</gene>
<dbReference type="GO" id="GO:0006508">
    <property type="term" value="P:proteolysis"/>
    <property type="evidence" value="ECO:0007669"/>
    <property type="project" value="InterPro"/>
</dbReference>
<dbReference type="SUPFAM" id="SSF53187">
    <property type="entry name" value="Zn-dependent exopeptidases"/>
    <property type="match status" value="1"/>
</dbReference>
<evidence type="ECO:0000256" key="1">
    <source>
        <dbReference type="SAM" id="Phobius"/>
    </source>
</evidence>
<dbReference type="Pfam" id="PF04389">
    <property type="entry name" value="Peptidase_M28"/>
    <property type="match status" value="1"/>
</dbReference>
<dbReference type="EMBL" id="CP006905">
    <property type="protein sequence ID" value="AIY84771.1"/>
    <property type="molecule type" value="Genomic_DNA"/>
</dbReference>
<keyword evidence="1" id="KW-0472">Membrane</keyword>
<dbReference type="HOGENOM" id="CLU_591476_0_0_9"/>
<feature type="transmembrane region" description="Helical" evidence="1">
    <location>
        <begin position="418"/>
        <end position="441"/>
    </location>
</feature>
<feature type="domain" description="Peptidase M28" evidence="2">
    <location>
        <begin position="213"/>
        <end position="403"/>
    </location>
</feature>
<evidence type="ECO:0000313" key="3">
    <source>
        <dbReference type="EMBL" id="AIY84771.1"/>
    </source>
</evidence>
<dbReference type="RefSeq" id="WP_039313536.1">
    <property type="nucleotide sequence ID" value="NZ_CP006905.1"/>
</dbReference>
<dbReference type="KEGG" id="cbv:U729_1660"/>
<dbReference type="OrthoDB" id="233977at2"/>
<keyword evidence="1" id="KW-0812">Transmembrane</keyword>
<dbReference type="Proteomes" id="UP000030635">
    <property type="component" value="Chromosome"/>
</dbReference>
<dbReference type="InterPro" id="IPR045175">
    <property type="entry name" value="M28_fam"/>
</dbReference>
<keyword evidence="4" id="KW-1185">Reference proteome</keyword>
<evidence type="ECO:0000313" key="4">
    <source>
        <dbReference type="Proteomes" id="UP000030635"/>
    </source>
</evidence>
<reference evidence="3 4" key="1">
    <citation type="journal article" date="2015" name="Infect. Genet. Evol.">
        <title>Genomic sequences of six botulinum neurotoxin-producing strains representing three clostridial species illustrate the mobility and diversity of botulinum neurotoxin genes.</title>
        <authorList>
            <person name="Smith T.J."/>
            <person name="Hill K.K."/>
            <person name="Xie G."/>
            <person name="Foley B.T."/>
            <person name="Williamson C.H."/>
            <person name="Foster J.T."/>
            <person name="Johnson S.L."/>
            <person name="Chertkov O."/>
            <person name="Teshima H."/>
            <person name="Gibbons H.S."/>
            <person name="Johnsky L.A."/>
            <person name="Karavis M.A."/>
            <person name="Smith L.A."/>
        </authorList>
    </citation>
    <scope>NUCLEOTIDE SEQUENCE [LARGE SCALE GENOMIC DNA]</scope>
    <source>
        <strain evidence="3">Sullivan</strain>
    </source>
</reference>
<dbReference type="GO" id="GO:0008235">
    <property type="term" value="F:metalloexopeptidase activity"/>
    <property type="evidence" value="ECO:0007669"/>
    <property type="project" value="InterPro"/>
</dbReference>
<dbReference type="PANTHER" id="PTHR12147">
    <property type="entry name" value="METALLOPEPTIDASE M28 FAMILY MEMBER"/>
    <property type="match status" value="1"/>
</dbReference>
<organism evidence="3 4">
    <name type="scientific">Clostridium baratii str. Sullivan</name>
    <dbReference type="NCBI Taxonomy" id="1415775"/>
    <lineage>
        <taxon>Bacteria</taxon>
        <taxon>Bacillati</taxon>
        <taxon>Bacillota</taxon>
        <taxon>Clostridia</taxon>
        <taxon>Eubacteriales</taxon>
        <taxon>Clostridiaceae</taxon>
        <taxon>Clostridium</taxon>
    </lineage>
</organism>
<dbReference type="Gene3D" id="3.40.630.10">
    <property type="entry name" value="Zn peptidases"/>
    <property type="match status" value="2"/>
</dbReference>
<dbReference type="STRING" id="1561.NPD11_1357"/>
<proteinExistence type="predicted"/>
<evidence type="ECO:0000259" key="2">
    <source>
        <dbReference type="Pfam" id="PF04389"/>
    </source>
</evidence>